<dbReference type="OrthoDB" id="8168818at2759"/>
<protein>
    <submittedName>
        <fullName evidence="3">Uncharacterized protein LOC107216698</fullName>
    </submittedName>
</protein>
<reference evidence="3" key="1">
    <citation type="submission" date="2025-08" db="UniProtKB">
        <authorList>
            <consortium name="RefSeq"/>
        </authorList>
    </citation>
    <scope>IDENTIFICATION</scope>
    <source>
        <tissue evidence="3">Thorax and Abdomen</tissue>
    </source>
</reference>
<dbReference type="GeneID" id="107216698"/>
<dbReference type="Proteomes" id="UP000829291">
    <property type="component" value="Chromosome 2"/>
</dbReference>
<organism evidence="3">
    <name type="scientific">Neodiprion lecontei</name>
    <name type="common">Redheaded pine sawfly</name>
    <dbReference type="NCBI Taxonomy" id="441921"/>
    <lineage>
        <taxon>Eukaryota</taxon>
        <taxon>Metazoa</taxon>
        <taxon>Ecdysozoa</taxon>
        <taxon>Arthropoda</taxon>
        <taxon>Hexapoda</taxon>
        <taxon>Insecta</taxon>
        <taxon>Pterygota</taxon>
        <taxon>Neoptera</taxon>
        <taxon>Endopterygota</taxon>
        <taxon>Hymenoptera</taxon>
        <taxon>Tenthredinoidea</taxon>
        <taxon>Diprionidae</taxon>
        <taxon>Diprioninae</taxon>
        <taxon>Neodiprion</taxon>
    </lineage>
</organism>
<gene>
    <name evidence="3" type="primary">LOC107216698</name>
</gene>
<dbReference type="KEGG" id="nlo:107216698"/>
<feature type="transmembrane region" description="Helical" evidence="1">
    <location>
        <begin position="27"/>
        <end position="51"/>
    </location>
</feature>
<accession>A0A6J0B2Z4</accession>
<sequence length="130" mass="15554">MSILEDRKAYLDNPFFTKHQYGDFTPFYIAITICSVIGAVLFTLNFIFCWCSPWRSYWQNRHTGNRWVQSIWTNTPHKNPPLDLTELETGLTTYTRHQEQIVQYHHREPDIQVIPQSQEYMGLQKRESEI</sequence>
<keyword evidence="1" id="KW-1133">Transmembrane helix</keyword>
<dbReference type="CTD" id="38810"/>
<evidence type="ECO:0000313" key="3">
    <source>
        <dbReference type="RefSeq" id="XP_015509444.1"/>
    </source>
</evidence>
<keyword evidence="1" id="KW-0472">Membrane</keyword>
<evidence type="ECO:0000313" key="2">
    <source>
        <dbReference type="Proteomes" id="UP000829291"/>
    </source>
</evidence>
<dbReference type="AlphaFoldDB" id="A0A6J0B2Z4"/>
<dbReference type="RefSeq" id="XP_015509444.1">
    <property type="nucleotide sequence ID" value="XM_015653958.2"/>
</dbReference>
<evidence type="ECO:0000256" key="1">
    <source>
        <dbReference type="SAM" id="Phobius"/>
    </source>
</evidence>
<name>A0A6J0B2Z4_NEOLC</name>
<keyword evidence="2" id="KW-1185">Reference proteome</keyword>
<dbReference type="InParanoid" id="A0A6J0B2Z4"/>
<proteinExistence type="predicted"/>
<keyword evidence="1" id="KW-0812">Transmembrane</keyword>